<dbReference type="InterPro" id="IPR045087">
    <property type="entry name" value="Cu-oxidase_fam"/>
</dbReference>
<dbReference type="Gene3D" id="2.60.40.420">
    <property type="entry name" value="Cupredoxins - blue copper proteins"/>
    <property type="match status" value="3"/>
</dbReference>
<dbReference type="RefSeq" id="WP_231481919.1">
    <property type="nucleotide sequence ID" value="NZ_BAAAZO010000012.1"/>
</dbReference>
<dbReference type="PROSITE" id="PS51318">
    <property type="entry name" value="TAT"/>
    <property type="match status" value="1"/>
</dbReference>
<dbReference type="Pfam" id="PF07731">
    <property type="entry name" value="Cu-oxidase_2"/>
    <property type="match status" value="1"/>
</dbReference>
<dbReference type="Proteomes" id="UP001501074">
    <property type="component" value="Unassembled WGS sequence"/>
</dbReference>
<dbReference type="EMBL" id="BAAAZO010000012">
    <property type="protein sequence ID" value="GAA3636396.1"/>
    <property type="molecule type" value="Genomic_DNA"/>
</dbReference>
<protein>
    <submittedName>
        <fullName evidence="3">Outer spore coat copper-dependent laccase CotA</fullName>
    </submittedName>
</protein>
<feature type="domain" description="Rhodanese" evidence="2">
    <location>
        <begin position="161"/>
        <end position="180"/>
    </location>
</feature>
<evidence type="ECO:0000259" key="2">
    <source>
        <dbReference type="PROSITE" id="PS50206"/>
    </source>
</evidence>
<dbReference type="InterPro" id="IPR006311">
    <property type="entry name" value="TAT_signal"/>
</dbReference>
<dbReference type="Pfam" id="PF00394">
    <property type="entry name" value="Cu-oxidase"/>
    <property type="match status" value="1"/>
</dbReference>
<comment type="similarity">
    <text evidence="1">Belongs to the multicopper oxidase family.</text>
</comment>
<dbReference type="InterPro" id="IPR008972">
    <property type="entry name" value="Cupredoxin"/>
</dbReference>
<dbReference type="SUPFAM" id="SSF49503">
    <property type="entry name" value="Cupredoxins"/>
    <property type="match status" value="3"/>
</dbReference>
<dbReference type="PANTHER" id="PTHR48267">
    <property type="entry name" value="CUPREDOXIN SUPERFAMILY PROTEIN"/>
    <property type="match status" value="1"/>
</dbReference>
<dbReference type="CDD" id="cd13844">
    <property type="entry name" value="CuRO_1_BOD_CotA_like"/>
    <property type="match status" value="1"/>
</dbReference>
<proteinExistence type="inferred from homology"/>
<comment type="caution">
    <text evidence="3">The sequence shown here is derived from an EMBL/GenBank/DDBJ whole genome shotgun (WGS) entry which is preliminary data.</text>
</comment>
<dbReference type="InterPro" id="IPR001117">
    <property type="entry name" value="Cu-oxidase_2nd"/>
</dbReference>
<keyword evidence="4" id="KW-1185">Reference proteome</keyword>
<dbReference type="InterPro" id="IPR001763">
    <property type="entry name" value="Rhodanese-like_dom"/>
</dbReference>
<name>A0ABP7AP71_9ACTN</name>
<evidence type="ECO:0000313" key="4">
    <source>
        <dbReference type="Proteomes" id="UP001501074"/>
    </source>
</evidence>
<dbReference type="InterPro" id="IPR011706">
    <property type="entry name" value="Cu-oxidase_C"/>
</dbReference>
<reference evidence="4" key="1">
    <citation type="journal article" date="2019" name="Int. J. Syst. Evol. Microbiol.">
        <title>The Global Catalogue of Microorganisms (GCM) 10K type strain sequencing project: providing services to taxonomists for standard genome sequencing and annotation.</title>
        <authorList>
            <consortium name="The Broad Institute Genomics Platform"/>
            <consortium name="The Broad Institute Genome Sequencing Center for Infectious Disease"/>
            <person name="Wu L."/>
            <person name="Ma J."/>
        </authorList>
    </citation>
    <scope>NUCLEOTIDE SEQUENCE [LARGE SCALE GENOMIC DNA]</scope>
    <source>
        <strain evidence="4">JCM 16902</strain>
    </source>
</reference>
<evidence type="ECO:0000313" key="3">
    <source>
        <dbReference type="EMBL" id="GAA3636396.1"/>
    </source>
</evidence>
<dbReference type="Pfam" id="PF07732">
    <property type="entry name" value="Cu-oxidase_3"/>
    <property type="match status" value="1"/>
</dbReference>
<dbReference type="PANTHER" id="PTHR48267:SF1">
    <property type="entry name" value="BILIRUBIN OXIDASE"/>
    <property type="match status" value="1"/>
</dbReference>
<sequence length="603" mass="65981">MKVERRQFLRLAAALGLVPLVGVESGTAAPAAPALRAAAATRISGASYASKFRRALPRPPRVKLTKAGSKLTVDIVQFRQQVLTGFPTTKLYGYRVSGGQASWPGATIETQAGRSIKVTWRNKLPVGTRKISQTGGHLLPVDASLLDATTLALPAGQKPTVTHLHGGHTEWQSDGHPEAWTTQSGRRGKTWKKAVYTYDNSGRAGGTLWYHDHTHGITRLNVYAGMAGLYLLRDTTENSLITRHVLPATAYEREIVIQDRAFTDDGQLFMETDPPSSGGIKASVFFDFITVNGVPWPVLDVQQRKYRFRLVNGSDSRMYVLRLTGGASFLVVGNDQGLLRSAVATTSLLLAPGERYDVVIDFSKLKLGTTMTLRNAGIDGSLMGFTNAAGTVTNRPTGTSFGDGNPADTASTASIMRFRVSAKRSKVAEATVKAGTTLGRTLTFPKSTFTRRLIINRGSDGQGRDMEMLGTLEAGTLEWMDKATEIVPKGRTEVWEIYNTSLVAHPIHLHLVHFQILDRAPFTFTTMSMPMSDGGTGAMVDVTGRGTRRKPETYERGPKDTAVCYPGEVTRIIATFDRVGNYVWHCHELHHEDHDMMRPLLVR</sequence>
<dbReference type="InterPro" id="IPR011707">
    <property type="entry name" value="Cu-oxidase-like_N"/>
</dbReference>
<organism evidence="3 4">
    <name type="scientific">Kineosporia mesophila</name>
    <dbReference type="NCBI Taxonomy" id="566012"/>
    <lineage>
        <taxon>Bacteria</taxon>
        <taxon>Bacillati</taxon>
        <taxon>Actinomycetota</taxon>
        <taxon>Actinomycetes</taxon>
        <taxon>Kineosporiales</taxon>
        <taxon>Kineosporiaceae</taxon>
        <taxon>Kineosporia</taxon>
    </lineage>
</organism>
<accession>A0ABP7AP71</accession>
<evidence type="ECO:0000256" key="1">
    <source>
        <dbReference type="ARBA" id="ARBA00010609"/>
    </source>
</evidence>
<gene>
    <name evidence="3" type="primary">cotA</name>
    <name evidence="3" type="ORF">GCM10022223_63570</name>
</gene>
<dbReference type="PROSITE" id="PS50206">
    <property type="entry name" value="RHODANESE_3"/>
    <property type="match status" value="1"/>
</dbReference>